<gene>
    <name evidence="2" type="ORF">SAMN06264855_101443</name>
</gene>
<feature type="transmembrane region" description="Helical" evidence="1">
    <location>
        <begin position="253"/>
        <end position="270"/>
    </location>
</feature>
<dbReference type="Proteomes" id="UP000198397">
    <property type="component" value="Unassembled WGS sequence"/>
</dbReference>
<evidence type="ECO:0000256" key="1">
    <source>
        <dbReference type="SAM" id="Phobius"/>
    </source>
</evidence>
<dbReference type="RefSeq" id="WP_089383395.1">
    <property type="nucleotide sequence ID" value="NZ_FZNQ01000001.1"/>
</dbReference>
<proteinExistence type="predicted"/>
<protein>
    <submittedName>
        <fullName evidence="2">Uncharacterized protein</fullName>
    </submittedName>
</protein>
<feature type="transmembrane region" description="Helical" evidence="1">
    <location>
        <begin position="226"/>
        <end position="246"/>
    </location>
</feature>
<keyword evidence="1" id="KW-0812">Transmembrane</keyword>
<accession>A0A238UW33</accession>
<reference evidence="2 3" key="1">
    <citation type="submission" date="2017-06" db="EMBL/GenBank/DDBJ databases">
        <authorList>
            <person name="Kim H.J."/>
            <person name="Triplett B.A."/>
        </authorList>
    </citation>
    <scope>NUCLEOTIDE SEQUENCE [LARGE SCALE GENOMIC DNA]</scope>
    <source>
        <strain evidence="2 3">DSM 8800</strain>
    </source>
</reference>
<name>A0A238UW33_HALVU</name>
<keyword evidence="1" id="KW-0472">Membrane</keyword>
<feature type="transmembrane region" description="Helical" evidence="1">
    <location>
        <begin position="12"/>
        <end position="36"/>
    </location>
</feature>
<dbReference type="OrthoDB" id="241667at2157"/>
<dbReference type="AlphaFoldDB" id="A0A238UW33"/>
<feature type="transmembrane region" description="Helical" evidence="1">
    <location>
        <begin position="197"/>
        <end position="214"/>
    </location>
</feature>
<feature type="transmembrane region" description="Helical" evidence="1">
    <location>
        <begin position="48"/>
        <end position="68"/>
    </location>
</feature>
<sequence>MTAGSRDRPVAIGVWTAIGCLLLSLAAITLVAVGIAGTVEHAPLPVTLGLVGGLFAVLVAIVAEWRFLRTLVIRARWEHSSTRPSRERPDQLIGRLADRPGAREDGAIAVAIVAGAIVTYGLAVEGEVSVVLGASLVGVGAGLLFPHRAVPAYCGAFVGMTSPAVLGSYASTAAAAVAASMLFLVARPVYQGVGGKLGTTAFVGVVSITLLASSETPTTMIPDPTTAAMALAVGGLAAAATFLLHVRLTGDTVLASGLVGVAAAIGLPFLPVGDGAFLAATAFGASFAGMTDTGRISHTRWVAVAGLLVGVLVVATAPFLAGTGGKLGTIAFAASLAVHATLRTSERTRRDLLREVRYRRDTT</sequence>
<feature type="transmembrane region" description="Helical" evidence="1">
    <location>
        <begin position="166"/>
        <end position="185"/>
    </location>
</feature>
<dbReference type="EMBL" id="FZNQ01000001">
    <property type="protein sequence ID" value="SNR26091.1"/>
    <property type="molecule type" value="Genomic_DNA"/>
</dbReference>
<keyword evidence="1" id="KW-1133">Transmembrane helix</keyword>
<organism evidence="2 3">
    <name type="scientific">Halorubrum vacuolatum</name>
    <name type="common">Natronobacterium vacuolatum</name>
    <dbReference type="NCBI Taxonomy" id="63740"/>
    <lineage>
        <taxon>Archaea</taxon>
        <taxon>Methanobacteriati</taxon>
        <taxon>Methanobacteriota</taxon>
        <taxon>Stenosarchaea group</taxon>
        <taxon>Halobacteria</taxon>
        <taxon>Halobacteriales</taxon>
        <taxon>Haloferacaceae</taxon>
        <taxon>Halorubrum</taxon>
    </lineage>
</organism>
<evidence type="ECO:0000313" key="2">
    <source>
        <dbReference type="EMBL" id="SNR26091.1"/>
    </source>
</evidence>
<feature type="transmembrane region" description="Helical" evidence="1">
    <location>
        <begin position="301"/>
        <end position="321"/>
    </location>
</feature>
<keyword evidence="3" id="KW-1185">Reference proteome</keyword>
<dbReference type="PROSITE" id="PS51257">
    <property type="entry name" value="PROKAR_LIPOPROTEIN"/>
    <property type="match status" value="1"/>
</dbReference>
<evidence type="ECO:0000313" key="3">
    <source>
        <dbReference type="Proteomes" id="UP000198397"/>
    </source>
</evidence>
<feature type="transmembrane region" description="Helical" evidence="1">
    <location>
        <begin position="106"/>
        <end position="123"/>
    </location>
</feature>